<feature type="transmembrane region" description="Helical" evidence="1">
    <location>
        <begin position="286"/>
        <end position="308"/>
    </location>
</feature>
<reference evidence="2 3" key="1">
    <citation type="submission" date="2015-10" db="EMBL/GenBank/DDBJ databases">
        <title>Genome analyses suggest a sexual origin of heterokaryosis in a supposedly ancient asexual fungus.</title>
        <authorList>
            <person name="Ropars J."/>
            <person name="Sedzielewska K."/>
            <person name="Noel J."/>
            <person name="Charron P."/>
            <person name="Farinelli L."/>
            <person name="Marton T."/>
            <person name="Kruger M."/>
            <person name="Pelin A."/>
            <person name="Brachmann A."/>
            <person name="Corradi N."/>
        </authorList>
    </citation>
    <scope>NUCLEOTIDE SEQUENCE [LARGE SCALE GENOMIC DNA]</scope>
    <source>
        <strain evidence="2 3">A4</strain>
    </source>
</reference>
<evidence type="ECO:0000256" key="1">
    <source>
        <dbReference type="SAM" id="Phobius"/>
    </source>
</evidence>
<evidence type="ECO:0000313" key="3">
    <source>
        <dbReference type="Proteomes" id="UP000234323"/>
    </source>
</evidence>
<keyword evidence="1" id="KW-1133">Transmembrane helix</keyword>
<feature type="transmembrane region" description="Helical" evidence="1">
    <location>
        <begin position="315"/>
        <end position="339"/>
    </location>
</feature>
<evidence type="ECO:0000313" key="2">
    <source>
        <dbReference type="EMBL" id="PKY43021.1"/>
    </source>
</evidence>
<feature type="transmembrane region" description="Helical" evidence="1">
    <location>
        <begin position="220"/>
        <end position="242"/>
    </location>
</feature>
<protein>
    <recommendedName>
        <fullName evidence="4">TNFR-Cys domain-containing protein</fullName>
    </recommendedName>
</protein>
<dbReference type="Proteomes" id="UP000234323">
    <property type="component" value="Unassembled WGS sequence"/>
</dbReference>
<dbReference type="VEuPathDB" id="FungiDB:RhiirFUN_002797"/>
<name>A0A2I1G8W6_9GLOM</name>
<keyword evidence="1" id="KW-0812">Transmembrane</keyword>
<comment type="caution">
    <text evidence="2">The sequence shown here is derived from an EMBL/GenBank/DDBJ whole genome shotgun (WGS) entry which is preliminary data.</text>
</comment>
<proteinExistence type="predicted"/>
<accession>A0A2I1G8W6</accession>
<feature type="transmembrane region" description="Helical" evidence="1">
    <location>
        <begin position="254"/>
        <end position="274"/>
    </location>
</feature>
<sequence>MSKCQIIYTIFLLLTLGLFLGIFFGLGYPEIKRAEYISTYCTINSKTISTKYCCYTECSNCGTASELAPKCTDLKSKWNSLSPDTCTNAVLTNSSLADVCPINDLKGECNDGYYCCSTCCDPCCSNCSCTCSCCSDTSRHSCQLKCPICYSVVLTVTLQKRDNWSYTPITTNITTEFRENINGAEQFLDDYSISSTVQCFYNPKDPFQAFLNVNFAAKTWVAVGITAFFLTITLMIGTWNLFSKNNTILQDYKYRVLIMEIALWCGTIIPPLLILIDLIPFTNGKVLWTLAVIGVALGWAPVHTAACMKKRGWRFISAFTVTIITLILPLIMFSIAAIYASSTDIRTYMIILAIVIPLGVNIIIFVLWDLCVKYKSTILFNNQYKGK</sequence>
<dbReference type="AlphaFoldDB" id="A0A2I1G8W6"/>
<feature type="transmembrane region" description="Helical" evidence="1">
    <location>
        <begin position="7"/>
        <end position="28"/>
    </location>
</feature>
<dbReference type="VEuPathDB" id="FungiDB:FUN_002721"/>
<keyword evidence="1" id="KW-0472">Membrane</keyword>
<organism evidence="2 3">
    <name type="scientific">Rhizophagus irregularis</name>
    <dbReference type="NCBI Taxonomy" id="588596"/>
    <lineage>
        <taxon>Eukaryota</taxon>
        <taxon>Fungi</taxon>
        <taxon>Fungi incertae sedis</taxon>
        <taxon>Mucoromycota</taxon>
        <taxon>Glomeromycotina</taxon>
        <taxon>Glomeromycetes</taxon>
        <taxon>Glomerales</taxon>
        <taxon>Glomeraceae</taxon>
        <taxon>Rhizophagus</taxon>
    </lineage>
</organism>
<evidence type="ECO:0008006" key="4">
    <source>
        <dbReference type="Google" id="ProtNLM"/>
    </source>
</evidence>
<feature type="transmembrane region" description="Helical" evidence="1">
    <location>
        <begin position="345"/>
        <end position="368"/>
    </location>
</feature>
<dbReference type="VEuPathDB" id="FungiDB:RhiirA1_493982"/>
<gene>
    <name evidence="2" type="ORF">RhiirA4_508189</name>
</gene>
<keyword evidence="3" id="KW-1185">Reference proteome</keyword>
<dbReference type="EMBL" id="LLXI01000230">
    <property type="protein sequence ID" value="PKY43021.1"/>
    <property type="molecule type" value="Genomic_DNA"/>
</dbReference>
<dbReference type="OrthoDB" id="3032252at2759"/>